<organism evidence="3">
    <name type="scientific">uncultured Caudovirales phage</name>
    <dbReference type="NCBI Taxonomy" id="2100421"/>
    <lineage>
        <taxon>Viruses</taxon>
        <taxon>Duplodnaviria</taxon>
        <taxon>Heunggongvirae</taxon>
        <taxon>Uroviricota</taxon>
        <taxon>Caudoviricetes</taxon>
        <taxon>Peduoviridae</taxon>
        <taxon>Maltschvirus</taxon>
        <taxon>Maltschvirus maltsch</taxon>
    </lineage>
</organism>
<reference evidence="3" key="1">
    <citation type="submission" date="2020-05" db="EMBL/GenBank/DDBJ databases">
        <authorList>
            <person name="Chiriac C."/>
            <person name="Salcher M."/>
            <person name="Ghai R."/>
            <person name="Kavagutti S V."/>
        </authorList>
    </citation>
    <scope>NUCLEOTIDE SEQUENCE</scope>
</reference>
<proteinExistence type="predicted"/>
<evidence type="ECO:0000256" key="1">
    <source>
        <dbReference type="ARBA" id="ARBA00022603"/>
    </source>
</evidence>
<dbReference type="Pfam" id="PF00145">
    <property type="entry name" value="DNA_methylase"/>
    <property type="match status" value="1"/>
</dbReference>
<accession>A0A6J5QMP5</accession>
<dbReference type="EMBL" id="LR797022">
    <property type="protein sequence ID" value="CAB4182125.1"/>
    <property type="molecule type" value="Genomic_DNA"/>
</dbReference>
<dbReference type="InterPro" id="IPR029063">
    <property type="entry name" value="SAM-dependent_MTases_sf"/>
</dbReference>
<keyword evidence="1 3" id="KW-0489">Methyltransferase</keyword>
<sequence length="400" mass="45918">MIKHASIVPLIGGSTLGQQKAFGTRPEYLVSYSPFQNNDRHLVNYYNNEVPYYLLDKGEVPPYKVDVINTVCPCAGLSQMSHGFGDDNPNNEWMIKTTKYVLEEMQPKVLWGENAPGFAGKIGDTIRNQMYDVAIENGYTMGVYRTRSLLHGIAQVRERSFYFFWKGDQTPLLNYYDRPRPTIEETILSVKSNTLMEPINPKTPSKDDPYYRFILEYMHNGLTHAEFCSIVEPSRARGNDVLTYIEKHGVDYDTVSEWMSKNGYEREVPKCARRKEKLAAGKNIMRRGTVVPRDYIGAFVGHYPTSLTHPVEDRYITYREGLSIMGLPEDFELLDPKKSVNHMCQNVPVGTATDMATEVKEALLGNRKWTNSKQVFQYNYTKSHEFRDKSNSDTNLSQFI</sequence>
<protein>
    <submittedName>
        <fullName evidence="3">Dcm Site-specific DNA methylase</fullName>
    </submittedName>
</protein>
<evidence type="ECO:0000313" key="3">
    <source>
        <dbReference type="EMBL" id="CAB4182125.1"/>
    </source>
</evidence>
<gene>
    <name evidence="3" type="ORF">UFOVP1071_152</name>
</gene>
<dbReference type="SUPFAM" id="SSF53335">
    <property type="entry name" value="S-adenosyl-L-methionine-dependent methyltransferases"/>
    <property type="match status" value="1"/>
</dbReference>
<dbReference type="Gene3D" id="3.90.120.10">
    <property type="entry name" value="DNA Methylase, subunit A, domain 2"/>
    <property type="match status" value="1"/>
</dbReference>
<dbReference type="GO" id="GO:0008168">
    <property type="term" value="F:methyltransferase activity"/>
    <property type="evidence" value="ECO:0007669"/>
    <property type="project" value="UniProtKB-KW"/>
</dbReference>
<dbReference type="InterPro" id="IPR001525">
    <property type="entry name" value="C5_MeTfrase"/>
</dbReference>
<keyword evidence="2" id="KW-0808">Transferase</keyword>
<name>A0A6J5QMP5_9CAUD</name>
<dbReference type="Gene3D" id="3.40.50.150">
    <property type="entry name" value="Vaccinia Virus protein VP39"/>
    <property type="match status" value="1"/>
</dbReference>
<dbReference type="GO" id="GO:0032259">
    <property type="term" value="P:methylation"/>
    <property type="evidence" value="ECO:0007669"/>
    <property type="project" value="UniProtKB-KW"/>
</dbReference>
<evidence type="ECO:0000256" key="2">
    <source>
        <dbReference type="ARBA" id="ARBA00022679"/>
    </source>
</evidence>